<evidence type="ECO:0000256" key="4">
    <source>
        <dbReference type="ARBA" id="ARBA00022452"/>
    </source>
</evidence>
<dbReference type="InterPro" id="IPR036942">
    <property type="entry name" value="Beta-barrel_TonB_sf"/>
</dbReference>
<gene>
    <name evidence="15" type="ORF">AWJ07_07455</name>
</gene>
<evidence type="ECO:0000259" key="13">
    <source>
        <dbReference type="Pfam" id="PF00593"/>
    </source>
</evidence>
<dbReference type="SUPFAM" id="SSF56935">
    <property type="entry name" value="Porins"/>
    <property type="match status" value="1"/>
</dbReference>
<evidence type="ECO:0000313" key="15">
    <source>
        <dbReference type="EMBL" id="KVX00580.1"/>
    </source>
</evidence>
<evidence type="ECO:0000256" key="12">
    <source>
        <dbReference type="SAM" id="SignalP"/>
    </source>
</evidence>
<dbReference type="Pfam" id="PF07715">
    <property type="entry name" value="Plug"/>
    <property type="match status" value="1"/>
</dbReference>
<sequence length="711" mass="78966">MLTEKSRFTLTTIAMAIAASFASSAAVADDKSQTEAKPEVIVVTGSLLGNSEVADLKTYTGNRSIITSDQIERTAARSIDTALQQVPGIKIKDETGTGVLPNISVRGLDSSRSGYAQVLLDGIPMTLAPYGHTGQSLFPATLFMIDRIDVARGGASIQYGPNNVGGVINLISKPIPTDWETSVNERMTFFGDSRNLFDTNISTGGAVNEDFSMRFDGNITKGESFREHSDTDIKNLMLKTLWNIDEQNSLDATLQYYDAFSELPGALNTPAYEADREQSLRPNDEFNADTKRVSLKYSHVLDDSKIIDYGEIDLRVFGNKSSRNFQWDFYDSSKDTDGNLGTSWSDTAQDATHLRNSPRDFTVFGIEPTASLLIDGDISQHIIAGARYINEDISYQLNHIDKSTQTATRPRDWQMDTNAMAYYVSNKVGFFDDTLSVTPGIRYEDVRMTFTNVGQDYSQDNHVTEWLPGITLGYEFSSNWFGYTNAQRSLRTPQISQLWPKDQTLESELSWNYEAGVRFTPTERSNLSVAAYRIDFENKVEYDRNVSMFVNIGQTRNQGIELEGTYSPMSLPDLVLTGAYNYLDTEQLDGEFAGNELAYVSKHQLSASALYSIKDVDLGLMAFYYSKSFADLANSVEEDVSGTSGEVPAYTVVNFNIATEFFKQDNHGLKVGLSVNNLFDNEYYFRGLDVSPAGRVPASGRSLSLDVGYTF</sequence>
<protein>
    <submittedName>
        <fullName evidence="15">Ligand-gated channel</fullName>
    </submittedName>
</protein>
<name>A0A119CZ05_SHEFR</name>
<dbReference type="PANTHER" id="PTHR30442">
    <property type="entry name" value="IRON III DICITRATE TRANSPORT PROTEIN FECA"/>
    <property type="match status" value="1"/>
</dbReference>
<evidence type="ECO:0000259" key="14">
    <source>
        <dbReference type="Pfam" id="PF07715"/>
    </source>
</evidence>
<evidence type="ECO:0000256" key="2">
    <source>
        <dbReference type="ARBA" id="ARBA00009810"/>
    </source>
</evidence>
<dbReference type="GO" id="GO:0015891">
    <property type="term" value="P:siderophore transport"/>
    <property type="evidence" value="ECO:0007669"/>
    <property type="project" value="InterPro"/>
</dbReference>
<comment type="similarity">
    <text evidence="2 10 11">Belongs to the TonB-dependent receptor family.</text>
</comment>
<evidence type="ECO:0000256" key="9">
    <source>
        <dbReference type="ARBA" id="ARBA00023237"/>
    </source>
</evidence>
<dbReference type="AlphaFoldDB" id="A0A119CZ05"/>
<comment type="subcellular location">
    <subcellularLocation>
        <location evidence="1 10">Cell outer membrane</location>
        <topology evidence="1 10">Multi-pass membrane protein</topology>
    </subcellularLocation>
</comment>
<evidence type="ECO:0000313" key="16">
    <source>
        <dbReference type="Proteomes" id="UP000055702"/>
    </source>
</evidence>
<evidence type="ECO:0000256" key="7">
    <source>
        <dbReference type="ARBA" id="ARBA00023136"/>
    </source>
</evidence>
<evidence type="ECO:0000256" key="10">
    <source>
        <dbReference type="PROSITE-ProRule" id="PRU01360"/>
    </source>
</evidence>
<accession>A0A119CZ05</accession>
<dbReference type="GO" id="GO:0009279">
    <property type="term" value="C:cell outer membrane"/>
    <property type="evidence" value="ECO:0007669"/>
    <property type="project" value="UniProtKB-SubCell"/>
</dbReference>
<evidence type="ECO:0000256" key="6">
    <source>
        <dbReference type="ARBA" id="ARBA00023077"/>
    </source>
</evidence>
<evidence type="ECO:0000256" key="11">
    <source>
        <dbReference type="RuleBase" id="RU003357"/>
    </source>
</evidence>
<keyword evidence="3 10" id="KW-0813">Transport</keyword>
<feature type="domain" description="TonB-dependent receptor-like beta-barrel" evidence="13">
    <location>
        <begin position="244"/>
        <end position="678"/>
    </location>
</feature>
<organism evidence="15">
    <name type="scientific">Shewanella frigidimarina</name>
    <dbReference type="NCBI Taxonomy" id="56812"/>
    <lineage>
        <taxon>Bacteria</taxon>
        <taxon>Pseudomonadati</taxon>
        <taxon>Pseudomonadota</taxon>
        <taxon>Gammaproteobacteria</taxon>
        <taxon>Alteromonadales</taxon>
        <taxon>Shewanellaceae</taxon>
        <taxon>Shewanella</taxon>
    </lineage>
</organism>
<dbReference type="GO" id="GO:0038023">
    <property type="term" value="F:signaling receptor activity"/>
    <property type="evidence" value="ECO:0007669"/>
    <property type="project" value="InterPro"/>
</dbReference>
<dbReference type="InterPro" id="IPR012910">
    <property type="entry name" value="Plug_dom"/>
</dbReference>
<keyword evidence="4 10" id="KW-1134">Transmembrane beta strand</keyword>
<evidence type="ECO:0000256" key="3">
    <source>
        <dbReference type="ARBA" id="ARBA00022448"/>
    </source>
</evidence>
<dbReference type="RefSeq" id="WP_059746864.1">
    <property type="nucleotide sequence ID" value="NZ_LRDC01000040.1"/>
</dbReference>
<dbReference type="Proteomes" id="UP000055702">
    <property type="component" value="Unassembled WGS sequence"/>
</dbReference>
<dbReference type="CDD" id="cd01347">
    <property type="entry name" value="ligand_gated_channel"/>
    <property type="match status" value="1"/>
</dbReference>
<feature type="domain" description="TonB-dependent receptor plug" evidence="14">
    <location>
        <begin position="56"/>
        <end position="167"/>
    </location>
</feature>
<comment type="caution">
    <text evidence="15">The sequence shown here is derived from an EMBL/GenBank/DDBJ whole genome shotgun (WGS) entry which is preliminary data.</text>
</comment>
<keyword evidence="8" id="KW-0675">Receptor</keyword>
<dbReference type="InterPro" id="IPR010105">
    <property type="entry name" value="TonB_sidphr_rcpt"/>
</dbReference>
<evidence type="ECO:0000256" key="8">
    <source>
        <dbReference type="ARBA" id="ARBA00023170"/>
    </source>
</evidence>
<dbReference type="PROSITE" id="PS52016">
    <property type="entry name" value="TONB_DEPENDENT_REC_3"/>
    <property type="match status" value="1"/>
</dbReference>
<keyword evidence="6 11" id="KW-0798">TonB box</keyword>
<reference evidence="15 16" key="1">
    <citation type="submission" date="2016-01" db="EMBL/GenBank/DDBJ databases">
        <title>Draft genome of the antarctic isolate Shewanella frigidimarina Ag06-30.</title>
        <authorList>
            <person name="Parmeciano Di Noto G."/>
            <person name="Vazquez S."/>
            <person name="Mac Cormack W."/>
            <person name="Iriarte A."/>
            <person name="Quiroga C."/>
        </authorList>
    </citation>
    <scope>NUCLEOTIDE SEQUENCE [LARGE SCALE GENOMIC DNA]</scope>
    <source>
        <strain evidence="15 16">Ag06-30</strain>
    </source>
</reference>
<keyword evidence="5 10" id="KW-0812">Transmembrane</keyword>
<feature type="chain" id="PRO_5007161868" evidence="12">
    <location>
        <begin position="29"/>
        <end position="711"/>
    </location>
</feature>
<keyword evidence="12" id="KW-0732">Signal</keyword>
<evidence type="ECO:0000256" key="5">
    <source>
        <dbReference type="ARBA" id="ARBA00022692"/>
    </source>
</evidence>
<keyword evidence="9 10" id="KW-0998">Cell outer membrane</keyword>
<evidence type="ECO:0000256" key="1">
    <source>
        <dbReference type="ARBA" id="ARBA00004571"/>
    </source>
</evidence>
<dbReference type="Pfam" id="PF00593">
    <property type="entry name" value="TonB_dep_Rec_b-barrel"/>
    <property type="match status" value="1"/>
</dbReference>
<dbReference type="PANTHER" id="PTHR30442:SF0">
    <property type="entry name" value="FE(3+) DICITRATE TRANSPORT PROTEIN FECA"/>
    <property type="match status" value="1"/>
</dbReference>
<feature type="signal peptide" evidence="12">
    <location>
        <begin position="1"/>
        <end position="28"/>
    </location>
</feature>
<dbReference type="Gene3D" id="2.170.130.10">
    <property type="entry name" value="TonB-dependent receptor, plug domain"/>
    <property type="match status" value="1"/>
</dbReference>
<dbReference type="Gene3D" id="2.40.170.20">
    <property type="entry name" value="TonB-dependent receptor, beta-barrel domain"/>
    <property type="match status" value="1"/>
</dbReference>
<dbReference type="NCBIfam" id="TIGR01783">
    <property type="entry name" value="TonB-siderophor"/>
    <property type="match status" value="1"/>
</dbReference>
<dbReference type="InterPro" id="IPR000531">
    <property type="entry name" value="Beta-barrel_TonB"/>
</dbReference>
<keyword evidence="7 10" id="KW-0472">Membrane</keyword>
<dbReference type="InterPro" id="IPR039426">
    <property type="entry name" value="TonB-dep_rcpt-like"/>
</dbReference>
<dbReference type="InterPro" id="IPR037066">
    <property type="entry name" value="Plug_dom_sf"/>
</dbReference>
<dbReference type="EMBL" id="LRDC01000040">
    <property type="protein sequence ID" value="KVX00580.1"/>
    <property type="molecule type" value="Genomic_DNA"/>
</dbReference>
<dbReference type="GO" id="GO:0015343">
    <property type="term" value="F:siderophore-iron transmembrane transporter activity"/>
    <property type="evidence" value="ECO:0007669"/>
    <property type="project" value="InterPro"/>
</dbReference>
<proteinExistence type="inferred from homology"/>